<dbReference type="GO" id="GO:1900378">
    <property type="term" value="P:positive regulation of secondary metabolite biosynthetic process"/>
    <property type="evidence" value="ECO:0007669"/>
    <property type="project" value="TreeGrafter"/>
</dbReference>
<dbReference type="RefSeq" id="WP_055101968.1">
    <property type="nucleotide sequence ID" value="NZ_LLWH01000059.1"/>
</dbReference>
<accession>A0A0Q0T374</accession>
<keyword evidence="2" id="KW-0863">Zinc-finger</keyword>
<proteinExistence type="predicted"/>
<dbReference type="Proteomes" id="UP000050342">
    <property type="component" value="Unassembled WGS sequence"/>
</dbReference>
<evidence type="ECO:0000256" key="3">
    <source>
        <dbReference type="ARBA" id="ARBA00022833"/>
    </source>
</evidence>
<dbReference type="PANTHER" id="PTHR38777">
    <property type="entry name" value="FELS-2 PROPHAGE PROTEIN"/>
    <property type="match status" value="1"/>
</dbReference>
<evidence type="ECO:0000256" key="1">
    <source>
        <dbReference type="ARBA" id="ARBA00022723"/>
    </source>
</evidence>
<dbReference type="InterPro" id="IPR012783">
    <property type="entry name" value="Znf_C4_TraR"/>
</dbReference>
<reference evidence="6 7" key="1">
    <citation type="submission" date="2015-10" db="EMBL/GenBank/DDBJ databases">
        <title>Pseudomonas helleri sp. nov. and Pseudomonas weihenstephanensis sp. nov., isolated from raw cows milk.</title>
        <authorList>
            <person name="Von Neubeck M."/>
            <person name="Huptas C."/>
            <person name="Wenning M."/>
            <person name="Scherer S."/>
        </authorList>
    </citation>
    <scope>NUCLEOTIDE SEQUENCE [LARGE SCALE GENOMIC DNA]</scope>
    <source>
        <strain evidence="6 7">BSTT44</strain>
    </source>
</reference>
<feature type="domain" description="Zinc finger DksA/TraR C4-type" evidence="5">
    <location>
        <begin position="33"/>
        <end position="64"/>
    </location>
</feature>
<keyword evidence="3" id="KW-0862">Zinc</keyword>
<name>A0A0Q0T374_9PSED</name>
<evidence type="ECO:0000256" key="4">
    <source>
        <dbReference type="PROSITE-ProRule" id="PRU00510"/>
    </source>
</evidence>
<evidence type="ECO:0000313" key="7">
    <source>
        <dbReference type="Proteomes" id="UP000050342"/>
    </source>
</evidence>
<dbReference type="PANTHER" id="PTHR38777:SF1">
    <property type="entry name" value="DNAK SUPPRESSOR PROTEIN"/>
    <property type="match status" value="1"/>
</dbReference>
<dbReference type="NCBIfam" id="TIGR02419">
    <property type="entry name" value="C4_traR_proteo"/>
    <property type="match status" value="1"/>
</dbReference>
<dbReference type="GO" id="GO:0008270">
    <property type="term" value="F:zinc ion binding"/>
    <property type="evidence" value="ECO:0007669"/>
    <property type="project" value="UniProtKB-KW"/>
</dbReference>
<gene>
    <name evidence="6" type="ORF">AQS70_21195</name>
</gene>
<dbReference type="AlphaFoldDB" id="A0A0Q0T374"/>
<keyword evidence="7" id="KW-1185">Reference proteome</keyword>
<keyword evidence="1" id="KW-0479">Metal-binding</keyword>
<comment type="caution">
    <text evidence="6">The sequence shown here is derived from an EMBL/GenBank/DDBJ whole genome shotgun (WGS) entry which is preliminary data.</text>
</comment>
<sequence length="72" mass="7754">MADIADFANDLVQERIDLALAARKAQPVFASLELCVDCGSAIPLARRLAVTGCTRCAACQQLNEQVGTRYAR</sequence>
<dbReference type="Pfam" id="PF01258">
    <property type="entry name" value="zf-dskA_traR"/>
    <property type="match status" value="1"/>
</dbReference>
<dbReference type="OrthoDB" id="962301at2"/>
<dbReference type="Gene3D" id="1.20.120.910">
    <property type="entry name" value="DksA, coiled-coil domain"/>
    <property type="match status" value="1"/>
</dbReference>
<dbReference type="STRING" id="1563157.AQS70_21195"/>
<feature type="zinc finger region" description="dksA C4-type" evidence="4">
    <location>
        <begin position="35"/>
        <end position="59"/>
    </location>
</feature>
<protein>
    <submittedName>
        <fullName evidence="6">Conjugal transfer protein TraR</fullName>
    </submittedName>
</protein>
<dbReference type="PROSITE" id="PS51128">
    <property type="entry name" value="ZF_DKSA_2"/>
    <property type="match status" value="1"/>
</dbReference>
<dbReference type="SUPFAM" id="SSF57716">
    <property type="entry name" value="Glucocorticoid receptor-like (DNA-binding domain)"/>
    <property type="match status" value="1"/>
</dbReference>
<organism evidence="6 7">
    <name type="scientific">Pseudomonas endophytica</name>
    <dbReference type="NCBI Taxonomy" id="1563157"/>
    <lineage>
        <taxon>Bacteria</taxon>
        <taxon>Pseudomonadati</taxon>
        <taxon>Pseudomonadota</taxon>
        <taxon>Gammaproteobacteria</taxon>
        <taxon>Pseudomonadales</taxon>
        <taxon>Pseudomonadaceae</taxon>
        <taxon>Pseudomonas</taxon>
    </lineage>
</organism>
<evidence type="ECO:0000313" key="6">
    <source>
        <dbReference type="EMBL" id="KQB54639.1"/>
    </source>
</evidence>
<evidence type="ECO:0000256" key="2">
    <source>
        <dbReference type="ARBA" id="ARBA00022771"/>
    </source>
</evidence>
<evidence type="ECO:0000259" key="5">
    <source>
        <dbReference type="Pfam" id="PF01258"/>
    </source>
</evidence>
<dbReference type="EMBL" id="LLWH01000059">
    <property type="protein sequence ID" value="KQB54639.1"/>
    <property type="molecule type" value="Genomic_DNA"/>
</dbReference>
<dbReference type="InterPro" id="IPR000962">
    <property type="entry name" value="Znf_DskA_TraR"/>
</dbReference>